<name>A0AAJ0FEY9_9PEZI</name>
<evidence type="ECO:0000313" key="1">
    <source>
        <dbReference type="EMBL" id="KAK1764892.1"/>
    </source>
</evidence>
<dbReference type="Pfam" id="PF06293">
    <property type="entry name" value="Kdo"/>
    <property type="match status" value="1"/>
</dbReference>
<dbReference type="InterPro" id="IPR011009">
    <property type="entry name" value="Kinase-like_dom_sf"/>
</dbReference>
<protein>
    <submittedName>
        <fullName evidence="1">Alpha-galactosidase A</fullName>
    </submittedName>
</protein>
<sequence length="266" mass="30148">MTIVPKSDIEILSQHIDDESAFYRLRAGQRVHYLKIFSGVFDDDTMCRPYLLIPMLPNLPDLPWTTMIISRDEDGYLTSTISTDPLPGIRATWHERRVDVLSLERTRRLRSGVHEVQYDGVPAIAKIACFEWDIARIERETWAYSIIGRHQQQYPSESPIAPNFLAHLTEDDRVVGFLLQKVDGVSASVDDLANCEALLRRLHRLGLTHGDVNRHNFLVDRVSGGGVHLVDFEHAEELEEKMARAELLSLPAELVEETGRGASVVL</sequence>
<reference evidence="1" key="1">
    <citation type="submission" date="2023-06" db="EMBL/GenBank/DDBJ databases">
        <title>Genome-scale phylogeny and comparative genomics of the fungal order Sordariales.</title>
        <authorList>
            <consortium name="Lawrence Berkeley National Laboratory"/>
            <person name="Hensen N."/>
            <person name="Bonometti L."/>
            <person name="Westerberg I."/>
            <person name="Brannstrom I.O."/>
            <person name="Guillou S."/>
            <person name="Cros-Aarteil S."/>
            <person name="Calhoun S."/>
            <person name="Haridas S."/>
            <person name="Kuo A."/>
            <person name="Mondo S."/>
            <person name="Pangilinan J."/>
            <person name="Riley R."/>
            <person name="Labutti K."/>
            <person name="Andreopoulos B."/>
            <person name="Lipzen A."/>
            <person name="Chen C."/>
            <person name="Yanf M."/>
            <person name="Daum C."/>
            <person name="Ng V."/>
            <person name="Clum A."/>
            <person name="Steindorff A."/>
            <person name="Ohm R."/>
            <person name="Martin F."/>
            <person name="Silar P."/>
            <person name="Natvig D."/>
            <person name="Lalanne C."/>
            <person name="Gautier V."/>
            <person name="Ament-Velasquez S.L."/>
            <person name="Kruys A."/>
            <person name="Hutchinson M.I."/>
            <person name="Powell A.J."/>
            <person name="Barry K."/>
            <person name="Miller A.N."/>
            <person name="Grigoriev I.V."/>
            <person name="Debuchy R."/>
            <person name="Gladieux P."/>
            <person name="Thoren M.H."/>
            <person name="Johannesson H."/>
        </authorList>
    </citation>
    <scope>NUCLEOTIDE SEQUENCE</scope>
    <source>
        <strain evidence="1">8032-3</strain>
    </source>
</reference>
<dbReference type="EMBL" id="MU839018">
    <property type="protein sequence ID" value="KAK1764892.1"/>
    <property type="molecule type" value="Genomic_DNA"/>
</dbReference>
<keyword evidence="2" id="KW-1185">Reference proteome</keyword>
<comment type="caution">
    <text evidence="1">The sequence shown here is derived from an EMBL/GenBank/DDBJ whole genome shotgun (WGS) entry which is preliminary data.</text>
</comment>
<evidence type="ECO:0000313" key="2">
    <source>
        <dbReference type="Proteomes" id="UP001244011"/>
    </source>
</evidence>
<dbReference type="SUPFAM" id="SSF56112">
    <property type="entry name" value="Protein kinase-like (PK-like)"/>
    <property type="match status" value="1"/>
</dbReference>
<proteinExistence type="predicted"/>
<dbReference type="Gene3D" id="1.10.510.10">
    <property type="entry name" value="Transferase(Phosphotransferase) domain 1"/>
    <property type="match status" value="1"/>
</dbReference>
<dbReference type="Proteomes" id="UP001244011">
    <property type="component" value="Unassembled WGS sequence"/>
</dbReference>
<gene>
    <name evidence="1" type="ORF">QBC33DRAFT_546357</name>
</gene>
<organism evidence="1 2">
    <name type="scientific">Phialemonium atrogriseum</name>
    <dbReference type="NCBI Taxonomy" id="1093897"/>
    <lineage>
        <taxon>Eukaryota</taxon>
        <taxon>Fungi</taxon>
        <taxon>Dikarya</taxon>
        <taxon>Ascomycota</taxon>
        <taxon>Pezizomycotina</taxon>
        <taxon>Sordariomycetes</taxon>
        <taxon>Sordariomycetidae</taxon>
        <taxon>Cephalothecales</taxon>
        <taxon>Cephalothecaceae</taxon>
        <taxon>Phialemonium</taxon>
    </lineage>
</organism>
<dbReference type="RefSeq" id="XP_060281105.1">
    <property type="nucleotide sequence ID" value="XM_060428651.1"/>
</dbReference>
<dbReference type="GeneID" id="85311838"/>
<dbReference type="AlphaFoldDB" id="A0AAJ0FEY9"/>
<accession>A0AAJ0FEY9</accession>